<protein>
    <submittedName>
        <fullName evidence="3">Uncharacterized protein</fullName>
    </submittedName>
</protein>
<feature type="compositionally biased region" description="Polar residues" evidence="2">
    <location>
        <begin position="147"/>
        <end position="157"/>
    </location>
</feature>
<dbReference type="PANTHER" id="PTHR31911">
    <property type="entry name" value="PROTEIN FAM133"/>
    <property type="match status" value="1"/>
</dbReference>
<gene>
    <name evidence="3" type="ORF">PHYPSEUDO_004649</name>
</gene>
<comment type="similarity">
    <text evidence="1">Belongs to the FAM133 family.</text>
</comment>
<dbReference type="PANTHER" id="PTHR31911:SF1">
    <property type="entry name" value="FAMILY WITH SEQUENCE SIMILARITY 133 MEMBER B-RELATED"/>
    <property type="match status" value="1"/>
</dbReference>
<evidence type="ECO:0000256" key="1">
    <source>
        <dbReference type="ARBA" id="ARBA00009569"/>
    </source>
</evidence>
<evidence type="ECO:0000256" key="2">
    <source>
        <dbReference type="SAM" id="MobiDB-lite"/>
    </source>
</evidence>
<proteinExistence type="inferred from homology"/>
<feature type="compositionally biased region" description="Low complexity" evidence="2">
    <location>
        <begin position="118"/>
        <end position="129"/>
    </location>
</feature>
<dbReference type="InterPro" id="IPR026766">
    <property type="entry name" value="Fam133"/>
</dbReference>
<dbReference type="AlphaFoldDB" id="A0A8T1VR80"/>
<comment type="caution">
    <text evidence="3">The sequence shown here is derived from an EMBL/GenBank/DDBJ whole genome shotgun (WGS) entry which is preliminary data.</text>
</comment>
<accession>A0A8T1VR80</accession>
<dbReference type="Proteomes" id="UP000694044">
    <property type="component" value="Unassembled WGS sequence"/>
</dbReference>
<feature type="compositionally biased region" description="Basic and acidic residues" evidence="2">
    <location>
        <begin position="98"/>
        <end position="117"/>
    </location>
</feature>
<feature type="region of interest" description="Disordered" evidence="2">
    <location>
        <begin position="98"/>
        <end position="158"/>
    </location>
</feature>
<dbReference type="OrthoDB" id="164904at2759"/>
<keyword evidence="4" id="KW-1185">Reference proteome</keyword>
<organism evidence="3 4">
    <name type="scientific">Phytophthora pseudosyringae</name>
    <dbReference type="NCBI Taxonomy" id="221518"/>
    <lineage>
        <taxon>Eukaryota</taxon>
        <taxon>Sar</taxon>
        <taxon>Stramenopiles</taxon>
        <taxon>Oomycota</taxon>
        <taxon>Peronosporomycetes</taxon>
        <taxon>Peronosporales</taxon>
        <taxon>Peronosporaceae</taxon>
        <taxon>Phytophthora</taxon>
    </lineage>
</organism>
<evidence type="ECO:0000313" key="4">
    <source>
        <dbReference type="Proteomes" id="UP000694044"/>
    </source>
</evidence>
<dbReference type="EMBL" id="JAGDFM010000200">
    <property type="protein sequence ID" value="KAG7382679.1"/>
    <property type="molecule type" value="Genomic_DNA"/>
</dbReference>
<sequence>MEELYERILALVESQELHRSSNGVLHEEYAALVEAVNDVAATFAKVEEVREAVNQLEQGKPSTGRSASLLDVMDSTMQLQQELHNTLKKVAAGMKVEDVPVKRKRSEEQVKKEKEQESSASSDSSASSSSEEEVQTKKHKRQEKGKTSNGSKKQSADLSLAHDALSTITKVKTANRRIEAEMKDKWAEAIFDAKRILKHQSACDAHTTDNAATEVTARALETAIVVFQKLDWTAEHAKEVRSVIAALSDACSKNAVLRIFFHRARAQLESLEMSIPASLVNAAGGSTITKPAATGSSLEDLLRTYDNLSRSMHTQPPRVKPKRIVEALSAMQQVMADDFMCAHAENSYELIQKSLGELDGVMVCQDTPMGTQTDGLPQQTSNKYAIHQLPAQGKVKNNHTASVG</sequence>
<evidence type="ECO:0000313" key="3">
    <source>
        <dbReference type="EMBL" id="KAG7382679.1"/>
    </source>
</evidence>
<reference evidence="3" key="1">
    <citation type="submission" date="2021-02" db="EMBL/GenBank/DDBJ databases">
        <authorList>
            <person name="Palmer J.M."/>
        </authorList>
    </citation>
    <scope>NUCLEOTIDE SEQUENCE</scope>
    <source>
        <strain evidence="3">SCRP734</strain>
    </source>
</reference>
<name>A0A8T1VR80_9STRA</name>